<evidence type="ECO:0000256" key="2">
    <source>
        <dbReference type="SAM" id="MobiDB-lite"/>
    </source>
</evidence>
<dbReference type="InterPro" id="IPR051485">
    <property type="entry name" value="SR-CTD_assoc_factor"/>
</dbReference>
<dbReference type="Gene3D" id="1.25.40.90">
    <property type="match status" value="1"/>
</dbReference>
<dbReference type="VEuPathDB" id="FungiDB:CPAG_09230"/>
<reference evidence="4 5" key="1">
    <citation type="submission" date="2007-06" db="EMBL/GenBank/DDBJ databases">
        <title>The Genome Sequence of Coccidioides posadasii RMSCC_3488.</title>
        <authorList>
            <consortium name="Coccidioides Genome Resources Consortium"/>
            <consortium name="The Broad Institute Genome Sequencing Platform"/>
            <person name="Henn M.R."/>
            <person name="Sykes S."/>
            <person name="Young S."/>
            <person name="Jaffe D."/>
            <person name="Berlin A."/>
            <person name="Alvarez P."/>
            <person name="Butler J."/>
            <person name="Gnerre S."/>
            <person name="Grabherr M."/>
            <person name="Mauceli E."/>
            <person name="Brockman W."/>
            <person name="Kodira C."/>
            <person name="Alvarado L."/>
            <person name="Zeng Q."/>
            <person name="Crawford M."/>
            <person name="Antoine C."/>
            <person name="Devon K."/>
            <person name="Galgiani J."/>
            <person name="Orsborn K."/>
            <person name="Lewis M.L."/>
            <person name="Nusbaum C."/>
            <person name="Galagan J."/>
            <person name="Birren B."/>
        </authorList>
    </citation>
    <scope>NUCLEOTIDE SEQUENCE [LARGE SCALE GENOMIC DNA]</scope>
    <source>
        <strain evidence="4 5">RMSCC 3488</strain>
    </source>
</reference>
<dbReference type="OrthoDB" id="377209at2759"/>
<gene>
    <name evidence="4" type="ORF">CPAG_09230</name>
</gene>
<proteinExistence type="predicted"/>
<reference evidence="5" key="2">
    <citation type="journal article" date="2009" name="Genome Res.">
        <title>Comparative genomic analyses of the human fungal pathogens Coccidioides and their relatives.</title>
        <authorList>
            <person name="Sharpton T.J."/>
            <person name="Stajich J.E."/>
            <person name="Rounsley S.D."/>
            <person name="Gardner M.J."/>
            <person name="Wortman J.R."/>
            <person name="Jordar V.S."/>
            <person name="Maiti R."/>
            <person name="Kodira C.D."/>
            <person name="Neafsey D.E."/>
            <person name="Zeng Q."/>
            <person name="Hung C.-Y."/>
            <person name="McMahan C."/>
            <person name="Muszewska A."/>
            <person name="Grynberg M."/>
            <person name="Mandel M.A."/>
            <person name="Kellner E.M."/>
            <person name="Barker B.M."/>
            <person name="Galgiani J.N."/>
            <person name="Orbach M.J."/>
            <person name="Kirkland T.N."/>
            <person name="Cole G.T."/>
            <person name="Henn M.R."/>
            <person name="Birren B.W."/>
            <person name="Taylor J.W."/>
        </authorList>
    </citation>
    <scope>NUCLEOTIDE SEQUENCE [LARGE SCALE GENOMIC DNA]</scope>
    <source>
        <strain evidence="5">RMSCC 3488</strain>
    </source>
</reference>
<accession>A0A0J6FU73</accession>
<evidence type="ECO:0000259" key="3">
    <source>
        <dbReference type="PROSITE" id="PS51391"/>
    </source>
</evidence>
<dbReference type="GO" id="GO:0003723">
    <property type="term" value="F:RNA binding"/>
    <property type="evidence" value="ECO:0007669"/>
    <property type="project" value="UniProtKB-KW"/>
</dbReference>
<sequence>MQLKEGDGDGEASEQNLKPASKEKVDKSPAKLVGLYIISDILSSSSTSGVRHAWRYRQLFETALKNHKVFEHLGRLEKELGWGRLKVEKWRRSIGNLLGLWES</sequence>
<dbReference type="PROSITE" id="PS51391">
    <property type="entry name" value="CID"/>
    <property type="match status" value="1"/>
</dbReference>
<dbReference type="GO" id="GO:0005634">
    <property type="term" value="C:nucleus"/>
    <property type="evidence" value="ECO:0007669"/>
    <property type="project" value="TreeGrafter"/>
</dbReference>
<evidence type="ECO:0000313" key="4">
    <source>
        <dbReference type="EMBL" id="KMM72940.1"/>
    </source>
</evidence>
<evidence type="ECO:0000256" key="1">
    <source>
        <dbReference type="ARBA" id="ARBA00022884"/>
    </source>
</evidence>
<dbReference type="PANTHER" id="PTHR23140">
    <property type="entry name" value="RNA PROCESSING PROTEIN LD23810P"/>
    <property type="match status" value="1"/>
</dbReference>
<reference evidence="5" key="3">
    <citation type="journal article" date="2010" name="Genome Res.">
        <title>Population genomic sequencing of Coccidioides fungi reveals recent hybridization and transposon control.</title>
        <authorList>
            <person name="Neafsey D.E."/>
            <person name="Barker B.M."/>
            <person name="Sharpton T.J."/>
            <person name="Stajich J.E."/>
            <person name="Park D.J."/>
            <person name="Whiston E."/>
            <person name="Hung C.-Y."/>
            <person name="McMahan C."/>
            <person name="White J."/>
            <person name="Sykes S."/>
            <person name="Heiman D."/>
            <person name="Young S."/>
            <person name="Zeng Q."/>
            <person name="Abouelleil A."/>
            <person name="Aftuck L."/>
            <person name="Bessette D."/>
            <person name="Brown A."/>
            <person name="FitzGerald M."/>
            <person name="Lui A."/>
            <person name="Macdonald J.P."/>
            <person name="Priest M."/>
            <person name="Orbach M.J."/>
            <person name="Galgiani J.N."/>
            <person name="Kirkland T.N."/>
            <person name="Cole G.T."/>
            <person name="Birren B.W."/>
            <person name="Henn M.R."/>
            <person name="Taylor J.W."/>
            <person name="Rounsley S.D."/>
        </authorList>
    </citation>
    <scope>NUCLEOTIDE SEQUENCE [LARGE SCALE GENOMIC DNA]</scope>
    <source>
        <strain evidence="5">RMSCC 3488</strain>
    </source>
</reference>
<dbReference type="InterPro" id="IPR008942">
    <property type="entry name" value="ENTH_VHS"/>
</dbReference>
<name>A0A0J6FU73_COCPO</name>
<evidence type="ECO:0000313" key="5">
    <source>
        <dbReference type="Proteomes" id="UP000054567"/>
    </source>
</evidence>
<feature type="domain" description="CID" evidence="3">
    <location>
        <begin position="1"/>
        <end position="103"/>
    </location>
</feature>
<keyword evidence="1" id="KW-0694">RNA-binding</keyword>
<dbReference type="AlphaFoldDB" id="A0A0J6FU73"/>
<organism evidence="4 5">
    <name type="scientific">Coccidioides posadasii RMSCC 3488</name>
    <dbReference type="NCBI Taxonomy" id="454284"/>
    <lineage>
        <taxon>Eukaryota</taxon>
        <taxon>Fungi</taxon>
        <taxon>Dikarya</taxon>
        <taxon>Ascomycota</taxon>
        <taxon>Pezizomycotina</taxon>
        <taxon>Eurotiomycetes</taxon>
        <taxon>Eurotiomycetidae</taxon>
        <taxon>Onygenales</taxon>
        <taxon>Onygenaceae</taxon>
        <taxon>Coccidioides</taxon>
    </lineage>
</organism>
<dbReference type="Proteomes" id="UP000054567">
    <property type="component" value="Unassembled WGS sequence"/>
</dbReference>
<feature type="region of interest" description="Disordered" evidence="2">
    <location>
        <begin position="1"/>
        <end position="26"/>
    </location>
</feature>
<dbReference type="EMBL" id="DS268114">
    <property type="protein sequence ID" value="KMM72940.1"/>
    <property type="molecule type" value="Genomic_DNA"/>
</dbReference>
<dbReference type="InterPro" id="IPR006569">
    <property type="entry name" value="CID_dom"/>
</dbReference>
<protein>
    <recommendedName>
        <fullName evidence="3">CID domain-containing protein</fullName>
    </recommendedName>
</protein>
<dbReference type="PANTHER" id="PTHR23140:SF0">
    <property type="entry name" value="U2 SNRNP-ASSOCIATED SURP MOTIF-CONTAINING PROTEIN"/>
    <property type="match status" value="1"/>
</dbReference>